<dbReference type="SMART" id="SM00612">
    <property type="entry name" value="Kelch"/>
    <property type="match status" value="6"/>
</dbReference>
<dbReference type="SUPFAM" id="SSF117281">
    <property type="entry name" value="Kelch motif"/>
    <property type="match status" value="1"/>
</dbReference>
<dbReference type="InterPro" id="IPR000210">
    <property type="entry name" value="BTB/POZ_dom"/>
</dbReference>
<dbReference type="InterPro" id="IPR015915">
    <property type="entry name" value="Kelch-typ_b-propeller"/>
</dbReference>
<comment type="caution">
    <text evidence="4">The sequence shown here is derived from an EMBL/GenBank/DDBJ whole genome shotgun (WGS) entry which is preliminary data.</text>
</comment>
<dbReference type="InterPro" id="IPR011705">
    <property type="entry name" value="BACK"/>
</dbReference>
<dbReference type="EMBL" id="JAFBMS010000021">
    <property type="protein sequence ID" value="KAG9343970.1"/>
    <property type="molecule type" value="Genomic_DNA"/>
</dbReference>
<protein>
    <recommendedName>
        <fullName evidence="3">BTB domain-containing protein</fullName>
    </recommendedName>
</protein>
<dbReference type="Pfam" id="PF00651">
    <property type="entry name" value="BTB"/>
    <property type="match status" value="1"/>
</dbReference>
<dbReference type="Gene3D" id="3.30.710.10">
    <property type="entry name" value="Potassium Channel Kv1.1, Chain A"/>
    <property type="match status" value="1"/>
</dbReference>
<dbReference type="SMART" id="SM00875">
    <property type="entry name" value="BACK"/>
    <property type="match status" value="1"/>
</dbReference>
<proteinExistence type="predicted"/>
<dbReference type="FunFam" id="1.25.40.420:FF:000001">
    <property type="entry name" value="Kelch-like family member 12"/>
    <property type="match status" value="1"/>
</dbReference>
<dbReference type="SUPFAM" id="SSF54695">
    <property type="entry name" value="POZ domain"/>
    <property type="match status" value="1"/>
</dbReference>
<dbReference type="InterPro" id="IPR017096">
    <property type="entry name" value="BTB-kelch_protein"/>
</dbReference>
<dbReference type="Proteomes" id="UP000824540">
    <property type="component" value="Unassembled WGS sequence"/>
</dbReference>
<dbReference type="Pfam" id="PF07707">
    <property type="entry name" value="BACK"/>
    <property type="match status" value="1"/>
</dbReference>
<dbReference type="CDD" id="cd18240">
    <property type="entry name" value="BTB_POZ_KLHL10"/>
    <property type="match status" value="1"/>
</dbReference>
<evidence type="ECO:0000259" key="3">
    <source>
        <dbReference type="PROSITE" id="PS50097"/>
    </source>
</evidence>
<feature type="non-terminal residue" evidence="4">
    <location>
        <position position="568"/>
    </location>
</feature>
<evidence type="ECO:0000313" key="5">
    <source>
        <dbReference type="Proteomes" id="UP000824540"/>
    </source>
</evidence>
<dbReference type="InterPro" id="IPR011333">
    <property type="entry name" value="SKP1/BTB/POZ_sf"/>
</dbReference>
<keyword evidence="5" id="KW-1185">Reference proteome</keyword>
<dbReference type="InterPro" id="IPR006652">
    <property type="entry name" value="Kelch_1"/>
</dbReference>
<name>A0A8T2NXC5_9TELE</name>
<dbReference type="AlphaFoldDB" id="A0A8T2NXC5"/>
<evidence type="ECO:0000313" key="4">
    <source>
        <dbReference type="EMBL" id="KAG9343970.1"/>
    </source>
</evidence>
<keyword evidence="2" id="KW-0677">Repeat</keyword>
<feature type="domain" description="BTB" evidence="3">
    <location>
        <begin position="20"/>
        <end position="87"/>
    </location>
</feature>
<dbReference type="OrthoDB" id="191037at2759"/>
<dbReference type="CDD" id="cd18450">
    <property type="entry name" value="BACK_KLHL10"/>
    <property type="match status" value="1"/>
</dbReference>
<sequence>MEQTINFTVLNGLRQAGKFCDVVIVVNGVEFNAHKVVLCACSPYFRSLFTGSWNTGQRETYSIPGMSPEMMNVIVDYAYTNTVPVTKDNVESLLSTADQFCIEGIVQACVDFLETQLCPQNCIGIWKFTETYFCPQLRQRAYHFILHHFEEVGRHSEEFLDLSLAQLCDIIEQDQLNVRQEDVVFVLVLRWIAHLPSERKSYISILLPKMRLGLMTTEFIVNHVKRNSLVKDDNECKPLILQIMKERSGFHGVKSSTNYKLGNALKRPRLPHTVLLAIGGWSGSSPTNAMESYDMRANHWMNVTQNENPRAYHGTVYLNGFIYCIGGRDSMEYFSSVRKFNPVALTWHEAAPMHCCRCFVSVTVLDDHIYAMGGFDGYVRLSSAERYMPETNQWSFIPPMHEQRSDASATTLHGKVYICGGFNGEDCLFTAEYYSPQTNQWTMITPMSSRRSGVGVTVYGGEVFVVGGFDGVNRLRSVDAYDPLTNAWRTLPDMITARSNFGIDVLDNRLFVVGGFNGFTTTYYAECYDETSDEWTTIHNMGFFRSALSCCVVPHLPNIDYYAAPRAP</sequence>
<dbReference type="Pfam" id="PF01344">
    <property type="entry name" value="Kelch_1"/>
    <property type="match status" value="6"/>
</dbReference>
<dbReference type="InterPro" id="IPR030608">
    <property type="entry name" value="KLHL10_BTB/POZ"/>
</dbReference>
<dbReference type="SMART" id="SM00225">
    <property type="entry name" value="BTB"/>
    <property type="match status" value="1"/>
</dbReference>
<dbReference type="PROSITE" id="PS50097">
    <property type="entry name" value="BTB"/>
    <property type="match status" value="1"/>
</dbReference>
<dbReference type="PANTHER" id="PTHR24412">
    <property type="entry name" value="KELCH PROTEIN"/>
    <property type="match status" value="1"/>
</dbReference>
<accession>A0A8T2NXC5</accession>
<keyword evidence="1" id="KW-0880">Kelch repeat</keyword>
<dbReference type="Gene3D" id="2.120.10.80">
    <property type="entry name" value="Kelch-type beta propeller"/>
    <property type="match status" value="2"/>
</dbReference>
<dbReference type="PIRSF" id="PIRSF037037">
    <property type="entry name" value="Kelch-like_protein_gigaxonin"/>
    <property type="match status" value="1"/>
</dbReference>
<evidence type="ECO:0000256" key="2">
    <source>
        <dbReference type="ARBA" id="ARBA00022737"/>
    </source>
</evidence>
<dbReference type="PANTHER" id="PTHR24412:SF172">
    <property type="entry name" value="KELCH-LIKE PROTEIN 10"/>
    <property type="match status" value="1"/>
</dbReference>
<gene>
    <name evidence="4" type="ORF">JZ751_012445</name>
</gene>
<organism evidence="4 5">
    <name type="scientific">Albula glossodonta</name>
    <name type="common">roundjaw bonefish</name>
    <dbReference type="NCBI Taxonomy" id="121402"/>
    <lineage>
        <taxon>Eukaryota</taxon>
        <taxon>Metazoa</taxon>
        <taxon>Chordata</taxon>
        <taxon>Craniata</taxon>
        <taxon>Vertebrata</taxon>
        <taxon>Euteleostomi</taxon>
        <taxon>Actinopterygii</taxon>
        <taxon>Neopterygii</taxon>
        <taxon>Teleostei</taxon>
        <taxon>Albuliformes</taxon>
        <taxon>Albulidae</taxon>
        <taxon>Albula</taxon>
    </lineage>
</organism>
<evidence type="ECO:0000256" key="1">
    <source>
        <dbReference type="ARBA" id="ARBA00022441"/>
    </source>
</evidence>
<reference evidence="4" key="1">
    <citation type="thesis" date="2021" institute="BYU ScholarsArchive" country="Provo, UT, USA">
        <title>Applications of and Algorithms for Genome Assembly and Genomic Analyses with an Emphasis on Marine Teleosts.</title>
        <authorList>
            <person name="Pickett B.D."/>
        </authorList>
    </citation>
    <scope>NUCLEOTIDE SEQUENCE</scope>
    <source>
        <strain evidence="4">HI-2016</strain>
    </source>
</reference>
<dbReference type="Gene3D" id="1.25.40.420">
    <property type="match status" value="1"/>
</dbReference>